<organism evidence="2 3">
    <name type="scientific">Kocuria turfanensis</name>
    <dbReference type="NCBI Taxonomy" id="388357"/>
    <lineage>
        <taxon>Bacteria</taxon>
        <taxon>Bacillati</taxon>
        <taxon>Actinomycetota</taxon>
        <taxon>Actinomycetes</taxon>
        <taxon>Micrococcales</taxon>
        <taxon>Micrococcaceae</taxon>
        <taxon>Kocuria</taxon>
    </lineage>
</organism>
<proteinExistence type="predicted"/>
<dbReference type="EMBL" id="BJZS01000048">
    <property type="protein sequence ID" value="GEO95632.1"/>
    <property type="molecule type" value="Genomic_DNA"/>
</dbReference>
<evidence type="ECO:0000313" key="2">
    <source>
        <dbReference type="EMBL" id="GEO95632.1"/>
    </source>
</evidence>
<dbReference type="AlphaFoldDB" id="A0A512ID63"/>
<dbReference type="Proteomes" id="UP000321103">
    <property type="component" value="Unassembled WGS sequence"/>
</dbReference>
<evidence type="ECO:0000313" key="3">
    <source>
        <dbReference type="Proteomes" id="UP000321103"/>
    </source>
</evidence>
<reference evidence="2 3" key="1">
    <citation type="submission" date="2019-07" db="EMBL/GenBank/DDBJ databases">
        <title>Whole genome shotgun sequence of Kocuria turfanensis NBRC 107627.</title>
        <authorList>
            <person name="Hosoyama A."/>
            <person name="Uohara A."/>
            <person name="Ohji S."/>
            <person name="Ichikawa N."/>
        </authorList>
    </citation>
    <scope>NUCLEOTIDE SEQUENCE [LARGE SCALE GENOMIC DNA]</scope>
    <source>
        <strain evidence="2 3">NBRC 107627</strain>
    </source>
</reference>
<keyword evidence="1" id="KW-0732">Signal</keyword>
<evidence type="ECO:0008006" key="4">
    <source>
        <dbReference type="Google" id="ProtNLM"/>
    </source>
</evidence>
<feature type="signal peptide" evidence="1">
    <location>
        <begin position="1"/>
        <end position="19"/>
    </location>
</feature>
<comment type="caution">
    <text evidence="2">The sequence shown here is derived from an EMBL/GenBank/DDBJ whole genome shotgun (WGS) entry which is preliminary data.</text>
</comment>
<name>A0A512ID63_9MICC</name>
<dbReference type="RefSeq" id="WP_062735718.1">
    <property type="nucleotide sequence ID" value="NZ_BJZS01000048.1"/>
</dbReference>
<keyword evidence="3" id="KW-1185">Reference proteome</keyword>
<accession>A0A512ID63</accession>
<evidence type="ECO:0000256" key="1">
    <source>
        <dbReference type="SAM" id="SignalP"/>
    </source>
</evidence>
<gene>
    <name evidence="2" type="ORF">KTU01_17550</name>
</gene>
<protein>
    <recommendedName>
        <fullName evidence="4">EF-hand domain-containing protein</fullName>
    </recommendedName>
</protein>
<sequence>MQKVIAVLAALAGVAFGPAAPPWAVSELHEDGTGFVTGNDVRAALGWDDATLRAEAASLEFVAESESVTGISWSCVHAGTAEVLPRRTDLVVTESRAITSRPQTVWWGTVTGFRLQGFDGRGASSAVPEGPAPGSCPAGPWSLVEGSTQTVETAGEPVLMVRHDGVQHPVPVG</sequence>
<feature type="chain" id="PRO_5038605238" description="EF-hand domain-containing protein" evidence="1">
    <location>
        <begin position="20"/>
        <end position="173"/>
    </location>
</feature>